<dbReference type="InterPro" id="IPR011990">
    <property type="entry name" value="TPR-like_helical_dom_sf"/>
</dbReference>
<evidence type="ECO:0000313" key="5">
    <source>
        <dbReference type="Proteomes" id="UP001189429"/>
    </source>
</evidence>
<feature type="repeat" description="PPR" evidence="2">
    <location>
        <begin position="79"/>
        <end position="113"/>
    </location>
</feature>
<dbReference type="Pfam" id="PF13812">
    <property type="entry name" value="PPR_3"/>
    <property type="match status" value="1"/>
</dbReference>
<proteinExistence type="predicted"/>
<dbReference type="PANTHER" id="PTHR47936:SF1">
    <property type="entry name" value="PENTATRICOPEPTIDE REPEAT-CONTAINING PROTEIN GUN1, CHLOROPLASTIC"/>
    <property type="match status" value="1"/>
</dbReference>
<gene>
    <name evidence="4" type="ORF">PCOR1329_LOCUS20963</name>
</gene>
<dbReference type="PANTHER" id="PTHR47936">
    <property type="entry name" value="PPR_LONG DOMAIN-CONTAINING PROTEIN"/>
    <property type="match status" value="1"/>
</dbReference>
<protein>
    <recommendedName>
        <fullName evidence="6">Pentatricopeptide repeat-containing protein, chloroplastic</fullName>
    </recommendedName>
</protein>
<feature type="repeat" description="PPR" evidence="2">
    <location>
        <begin position="178"/>
        <end position="212"/>
    </location>
</feature>
<keyword evidence="1" id="KW-0677">Repeat</keyword>
<dbReference type="PROSITE" id="PS51375">
    <property type="entry name" value="PPR"/>
    <property type="match status" value="2"/>
</dbReference>
<dbReference type="Gene3D" id="1.25.40.10">
    <property type="entry name" value="Tetratricopeptide repeat domain"/>
    <property type="match status" value="1"/>
</dbReference>
<evidence type="ECO:0000313" key="4">
    <source>
        <dbReference type="EMBL" id="CAK0818819.1"/>
    </source>
</evidence>
<evidence type="ECO:0000256" key="3">
    <source>
        <dbReference type="SAM" id="MobiDB-lite"/>
    </source>
</evidence>
<accession>A0ABN9RPQ4</accession>
<comment type="caution">
    <text evidence="4">The sequence shown here is derived from an EMBL/GenBank/DDBJ whole genome shotgun (WGS) entry which is preliminary data.</text>
</comment>
<evidence type="ECO:0000256" key="2">
    <source>
        <dbReference type="PROSITE-ProRule" id="PRU00708"/>
    </source>
</evidence>
<organism evidence="4 5">
    <name type="scientific">Prorocentrum cordatum</name>
    <dbReference type="NCBI Taxonomy" id="2364126"/>
    <lineage>
        <taxon>Eukaryota</taxon>
        <taxon>Sar</taxon>
        <taxon>Alveolata</taxon>
        <taxon>Dinophyceae</taxon>
        <taxon>Prorocentrales</taxon>
        <taxon>Prorocentraceae</taxon>
        <taxon>Prorocentrum</taxon>
    </lineage>
</organism>
<evidence type="ECO:0008006" key="6">
    <source>
        <dbReference type="Google" id="ProtNLM"/>
    </source>
</evidence>
<dbReference type="Pfam" id="PF01535">
    <property type="entry name" value="PPR"/>
    <property type="match status" value="1"/>
</dbReference>
<dbReference type="InterPro" id="IPR002885">
    <property type="entry name" value="PPR_rpt"/>
</dbReference>
<keyword evidence="5" id="KW-1185">Reference proteome</keyword>
<dbReference type="Proteomes" id="UP001189429">
    <property type="component" value="Unassembled WGS sequence"/>
</dbReference>
<name>A0ABN9RPQ4_9DINO</name>
<feature type="region of interest" description="Disordered" evidence="3">
    <location>
        <begin position="1"/>
        <end position="25"/>
    </location>
</feature>
<feature type="region of interest" description="Disordered" evidence="3">
    <location>
        <begin position="316"/>
        <end position="349"/>
    </location>
</feature>
<reference evidence="4" key="1">
    <citation type="submission" date="2023-10" db="EMBL/GenBank/DDBJ databases">
        <authorList>
            <person name="Chen Y."/>
            <person name="Shah S."/>
            <person name="Dougan E. K."/>
            <person name="Thang M."/>
            <person name="Chan C."/>
        </authorList>
    </citation>
    <scope>NUCLEOTIDE SEQUENCE [LARGE SCALE GENOMIC DNA]</scope>
</reference>
<sequence length="349" mass="38107">MTDIRQRSRGGLQKVRPPTGGWTEPWIAAQHPSIESSQSRAKASPRQDIATILAFGKATQWQQALSVLRDMVLTKMDFNVFSYSAGISACEKGKQWQLALELLSEMRQVRVEPNIFSYSAGISACEKGRQWRLALELLGEMRQVQVETNLVYGQPRRVPARWAPGRGSGAGWIFHDLTLVSCNAGISACEKGEQWRRALALLGEMLEATVEPDVLSTALGSARAIRACSGSGPWRCSARCVRRRWSPTSSATVLGSARARSARSGNLLWRCSARCARRRWSRMSSATALGSARSKKAASGSRPCRCLARCGRRGWSPAPSATGLGSVRARGARSGTRLCGSSVRRGKER</sequence>
<dbReference type="EMBL" id="CAUYUJ010006836">
    <property type="protein sequence ID" value="CAK0818819.1"/>
    <property type="molecule type" value="Genomic_DNA"/>
</dbReference>
<evidence type="ECO:0000256" key="1">
    <source>
        <dbReference type="ARBA" id="ARBA00022737"/>
    </source>
</evidence>